<accession>A0ABV2J765</accession>
<comment type="caution">
    <text evidence="1">The sequence shown here is derived from an EMBL/GenBank/DDBJ whole genome shotgun (WGS) entry which is preliminary data.</text>
</comment>
<dbReference type="PANTHER" id="PTHR37804">
    <property type="entry name" value="CDAA REGULATORY PROTEIN CDAR"/>
    <property type="match status" value="1"/>
</dbReference>
<protein>
    <submittedName>
        <fullName evidence="1">YbbR domain-containing protein</fullName>
    </submittedName>
</protein>
<keyword evidence="2" id="KW-1185">Reference proteome</keyword>
<proteinExistence type="predicted"/>
<reference evidence="1 2" key="1">
    <citation type="submission" date="2024-06" db="EMBL/GenBank/DDBJ databases">
        <title>Genomic Encyclopedia of Type Strains, Phase IV (KMG-IV): sequencing the most valuable type-strain genomes for metagenomic binning, comparative biology and taxonomic classification.</title>
        <authorList>
            <person name="Goeker M."/>
        </authorList>
    </citation>
    <scope>NUCLEOTIDE SEQUENCE [LARGE SCALE GENOMIC DNA]</scope>
    <source>
        <strain evidence="1 2">DSM 21460</strain>
    </source>
</reference>
<dbReference type="InterPro" id="IPR053154">
    <property type="entry name" value="c-di-AMP_regulator"/>
</dbReference>
<sequence length="310" mass="34306">MKIMKIKKDRDFMLKVLSLLFAIILWSYVRSDGNIIITRNFKNIDVTFEGQEELKNNNLTIISPKEFSVDVELKGYNSYMRTASRDGISAKVILNNLTEGDHSVPISVSYIDSGITVSKVSQKTIPFKIDKIVSDNFNASIIINSNPSPGYSVGDVENFENVKVTGASTIVNKVEKLEVNVDVSKLTETASVNSKVTAYDTNGNIIDDLIIEPSTIKVKVPILKTKTLPIVIEYTNSDSENIAISDFTIEPSSVTIRGNSNLVDSLDKISTYPIDLADTEIGINEVNLKLPDKVDLVDGIDKVKLIRKQQ</sequence>
<dbReference type="PANTHER" id="PTHR37804:SF1">
    <property type="entry name" value="CDAA REGULATORY PROTEIN CDAR"/>
    <property type="match status" value="1"/>
</dbReference>
<organism evidence="1 2">
    <name type="scientific">Peptoniphilus olsenii</name>
    <dbReference type="NCBI Taxonomy" id="411570"/>
    <lineage>
        <taxon>Bacteria</taxon>
        <taxon>Bacillati</taxon>
        <taxon>Bacillota</taxon>
        <taxon>Tissierellia</taxon>
        <taxon>Tissierellales</taxon>
        <taxon>Peptoniphilaceae</taxon>
        <taxon>Peptoniphilus</taxon>
    </lineage>
</organism>
<dbReference type="Pfam" id="PF07949">
    <property type="entry name" value="YbbR"/>
    <property type="match status" value="2"/>
</dbReference>
<dbReference type="Gene3D" id="2.170.120.30">
    <property type="match status" value="1"/>
</dbReference>
<dbReference type="EMBL" id="JBEPMA010000001">
    <property type="protein sequence ID" value="MET3616488.1"/>
    <property type="molecule type" value="Genomic_DNA"/>
</dbReference>
<evidence type="ECO:0000313" key="2">
    <source>
        <dbReference type="Proteomes" id="UP001549162"/>
    </source>
</evidence>
<gene>
    <name evidence="1" type="ORF">ABID14_000108</name>
</gene>
<evidence type="ECO:0000313" key="1">
    <source>
        <dbReference type="EMBL" id="MET3616488.1"/>
    </source>
</evidence>
<name>A0ABV2J765_9FIRM</name>
<dbReference type="Proteomes" id="UP001549162">
    <property type="component" value="Unassembled WGS sequence"/>
</dbReference>
<dbReference type="Gene3D" id="2.170.120.40">
    <property type="entry name" value="YbbR-like domain"/>
    <property type="match status" value="2"/>
</dbReference>
<dbReference type="InterPro" id="IPR012505">
    <property type="entry name" value="YbbR"/>
</dbReference>